<name>A0A075GWC2_9ARCH</name>
<accession>A0A075GWC2</accession>
<dbReference type="AlphaFoldDB" id="A0A075GWC2"/>
<evidence type="ECO:0000313" key="1">
    <source>
        <dbReference type="EMBL" id="AIF06577.1"/>
    </source>
</evidence>
<reference evidence="1" key="1">
    <citation type="journal article" date="2014" name="Genome Biol. Evol.">
        <title>Pangenome evidence for extensive interdomain horizontal transfer affecting lineage core and shell genes in uncultured planktonic thaumarchaeota and euryarchaeota.</title>
        <authorList>
            <person name="Deschamps P."/>
            <person name="Zivanovic Y."/>
            <person name="Moreira D."/>
            <person name="Rodriguez-Valera F."/>
            <person name="Lopez-Garcia P."/>
        </authorList>
    </citation>
    <scope>NUCLEOTIDE SEQUENCE</scope>
</reference>
<proteinExistence type="predicted"/>
<protein>
    <submittedName>
        <fullName evidence="1">Uncharacterized protein</fullName>
    </submittedName>
</protein>
<organism evidence="1">
    <name type="scientific">uncultured marine thaumarchaeote KM3_193_D11</name>
    <dbReference type="NCBI Taxonomy" id="1456082"/>
    <lineage>
        <taxon>Archaea</taxon>
        <taxon>Nitrososphaerota</taxon>
        <taxon>environmental samples</taxon>
    </lineage>
</organism>
<dbReference type="EMBL" id="KF900775">
    <property type="protein sequence ID" value="AIF06577.1"/>
    <property type="molecule type" value="Genomic_DNA"/>
</dbReference>
<sequence>MPLLNSTIERLNEITTTIQNKNKLSTDDEVVIKEIFNGINKKGDAYDVDEIESWFENEGSWNNKDVRMRITNISHYVQTKYEQTNKLRMMTDDDSCSCGN</sequence>